<dbReference type="SFLD" id="SFLDG01135">
    <property type="entry name" value="C1.5.6:_HAD__Beta-PGM__Phospha"/>
    <property type="match status" value="1"/>
</dbReference>
<dbReference type="PANTHER" id="PTHR18901">
    <property type="entry name" value="2-DEOXYGLUCOSE-6-PHOSPHATE PHOSPHATASE 2"/>
    <property type="match status" value="1"/>
</dbReference>
<sequence length="216" mass="24186">MIQAFIFDMDGVIIDSEPLQLQSFNHVLKKYNIIVSMPEFKEKYMGYKDIQICEKIIDDYNLSLTKDEFVSNKRAAYLKILKQGTIEPISGAVEAIKEISSLMPIAIASSSNKLEIETIIGRFGVRDLFLVLVSASEVKNGKPAPDVYLRVAKLMNIDPNKCGVIEDTQLGVHAAKNAGMYCIGITTTHTKDELQDADRVIDSFEHLMSAIQRVIR</sequence>
<comment type="caution">
    <text evidence="1">The sequence shown here is derived from an EMBL/GenBank/DDBJ whole genome shotgun (WGS) entry which is preliminary data.</text>
</comment>
<dbReference type="NCBIfam" id="TIGR01509">
    <property type="entry name" value="HAD-SF-IA-v3"/>
    <property type="match status" value="1"/>
</dbReference>
<name>A0A1G2BF00_9BACT</name>
<gene>
    <name evidence="1" type="ORF">A2319_04210</name>
</gene>
<dbReference type="EMBL" id="MHKI01000006">
    <property type="protein sequence ID" value="OGY87625.1"/>
    <property type="molecule type" value="Genomic_DNA"/>
</dbReference>
<dbReference type="InterPro" id="IPR023214">
    <property type="entry name" value="HAD_sf"/>
</dbReference>
<dbReference type="Pfam" id="PF13419">
    <property type="entry name" value="HAD_2"/>
    <property type="match status" value="1"/>
</dbReference>
<evidence type="ECO:0000313" key="2">
    <source>
        <dbReference type="Proteomes" id="UP000176420"/>
    </source>
</evidence>
<dbReference type="InterPro" id="IPR023198">
    <property type="entry name" value="PGP-like_dom2"/>
</dbReference>
<accession>A0A1G2BF00</accession>
<organism evidence="1 2">
    <name type="scientific">Candidatus Kerfeldbacteria bacterium RIFOXYB2_FULL_38_14</name>
    <dbReference type="NCBI Taxonomy" id="1798547"/>
    <lineage>
        <taxon>Bacteria</taxon>
        <taxon>Candidatus Kerfeldiibacteriota</taxon>
    </lineage>
</organism>
<evidence type="ECO:0000313" key="1">
    <source>
        <dbReference type="EMBL" id="OGY87625.1"/>
    </source>
</evidence>
<dbReference type="SUPFAM" id="SSF56784">
    <property type="entry name" value="HAD-like"/>
    <property type="match status" value="1"/>
</dbReference>
<dbReference type="Proteomes" id="UP000176420">
    <property type="component" value="Unassembled WGS sequence"/>
</dbReference>
<dbReference type="InterPro" id="IPR036412">
    <property type="entry name" value="HAD-like_sf"/>
</dbReference>
<proteinExistence type="predicted"/>
<dbReference type="PANTHER" id="PTHR18901:SF38">
    <property type="entry name" value="PSEUDOURIDINE-5'-PHOSPHATASE"/>
    <property type="match status" value="1"/>
</dbReference>
<evidence type="ECO:0008006" key="3">
    <source>
        <dbReference type="Google" id="ProtNLM"/>
    </source>
</evidence>
<dbReference type="Gene3D" id="3.40.50.1000">
    <property type="entry name" value="HAD superfamily/HAD-like"/>
    <property type="match status" value="1"/>
</dbReference>
<reference evidence="1 2" key="1">
    <citation type="journal article" date="2016" name="Nat. Commun.">
        <title>Thousands of microbial genomes shed light on interconnected biogeochemical processes in an aquifer system.</title>
        <authorList>
            <person name="Anantharaman K."/>
            <person name="Brown C.T."/>
            <person name="Hug L.A."/>
            <person name="Sharon I."/>
            <person name="Castelle C.J."/>
            <person name="Probst A.J."/>
            <person name="Thomas B.C."/>
            <person name="Singh A."/>
            <person name="Wilkins M.J."/>
            <person name="Karaoz U."/>
            <person name="Brodie E.L."/>
            <person name="Williams K.H."/>
            <person name="Hubbard S.S."/>
            <person name="Banfield J.F."/>
        </authorList>
    </citation>
    <scope>NUCLEOTIDE SEQUENCE [LARGE SCALE GENOMIC DNA]</scope>
</reference>
<dbReference type="AlphaFoldDB" id="A0A1G2BF00"/>
<dbReference type="InterPro" id="IPR041492">
    <property type="entry name" value="HAD_2"/>
</dbReference>
<dbReference type="InterPro" id="IPR006439">
    <property type="entry name" value="HAD-SF_hydro_IA"/>
</dbReference>
<dbReference type="Gene3D" id="1.10.150.240">
    <property type="entry name" value="Putative phosphatase, domain 2"/>
    <property type="match status" value="1"/>
</dbReference>
<protein>
    <recommendedName>
        <fullName evidence="3">Phosphatase</fullName>
    </recommendedName>
</protein>
<dbReference type="SFLD" id="SFLDS00003">
    <property type="entry name" value="Haloacid_Dehalogenase"/>
    <property type="match status" value="1"/>
</dbReference>
<dbReference type="SFLD" id="SFLDG01129">
    <property type="entry name" value="C1.5:_HAD__Beta-PGM__Phosphata"/>
    <property type="match status" value="1"/>
</dbReference>